<reference evidence="1 2" key="1">
    <citation type="journal article" date="2021" name="Sci. Rep.">
        <title>Chromosome anchoring in Senegalese sole (Solea senegalensis) reveals sex-associated markers and genome rearrangements in flatfish.</title>
        <authorList>
            <person name="Guerrero-Cozar I."/>
            <person name="Gomez-Garrido J."/>
            <person name="Berbel C."/>
            <person name="Martinez-Blanch J.F."/>
            <person name="Alioto T."/>
            <person name="Claros M.G."/>
            <person name="Gagnaire P.A."/>
            <person name="Manchado M."/>
        </authorList>
    </citation>
    <scope>NUCLEOTIDE SEQUENCE [LARGE SCALE GENOMIC DNA]</scope>
    <source>
        <strain evidence="1">Sse05_10M</strain>
    </source>
</reference>
<keyword evidence="2" id="KW-1185">Reference proteome</keyword>
<evidence type="ECO:0000313" key="1">
    <source>
        <dbReference type="EMBL" id="KAG7509585.1"/>
    </source>
</evidence>
<accession>A0AAV6RY67</accession>
<dbReference type="AlphaFoldDB" id="A0AAV6RY67"/>
<name>A0AAV6RY67_SOLSE</name>
<proteinExistence type="predicted"/>
<organism evidence="1 2">
    <name type="scientific">Solea senegalensis</name>
    <name type="common">Senegalese sole</name>
    <dbReference type="NCBI Taxonomy" id="28829"/>
    <lineage>
        <taxon>Eukaryota</taxon>
        <taxon>Metazoa</taxon>
        <taxon>Chordata</taxon>
        <taxon>Craniata</taxon>
        <taxon>Vertebrata</taxon>
        <taxon>Euteleostomi</taxon>
        <taxon>Actinopterygii</taxon>
        <taxon>Neopterygii</taxon>
        <taxon>Teleostei</taxon>
        <taxon>Neoteleostei</taxon>
        <taxon>Acanthomorphata</taxon>
        <taxon>Carangaria</taxon>
        <taxon>Pleuronectiformes</taxon>
        <taxon>Pleuronectoidei</taxon>
        <taxon>Soleidae</taxon>
        <taxon>Solea</taxon>
    </lineage>
</organism>
<dbReference type="Proteomes" id="UP000693946">
    <property type="component" value="Linkage Group LG17"/>
</dbReference>
<gene>
    <name evidence="1" type="ORF">JOB18_048767</name>
</gene>
<comment type="caution">
    <text evidence="1">The sequence shown here is derived from an EMBL/GenBank/DDBJ whole genome shotgun (WGS) entry which is preliminary data.</text>
</comment>
<dbReference type="EMBL" id="JAGKHQ010000009">
    <property type="protein sequence ID" value="KAG7509585.1"/>
    <property type="molecule type" value="Genomic_DNA"/>
</dbReference>
<evidence type="ECO:0000313" key="2">
    <source>
        <dbReference type="Proteomes" id="UP000693946"/>
    </source>
</evidence>
<protein>
    <submittedName>
        <fullName evidence="1">Uncharacterized protein</fullName>
    </submittedName>
</protein>
<sequence length="66" mass="7581">MPKLVELETFVLSTTRVEYKIEVTTGDMQHGMMHFTPYLEMKVRVIELTWTNLAGTLRLGVQGHTT</sequence>